<dbReference type="Pfam" id="PF06568">
    <property type="entry name" value="YjiS-like"/>
    <property type="match status" value="2"/>
</dbReference>
<dbReference type="RefSeq" id="WP_159460096.1">
    <property type="nucleotide sequence ID" value="NZ_FWZX01000002.1"/>
</dbReference>
<evidence type="ECO:0000313" key="2">
    <source>
        <dbReference type="EMBL" id="SME97569.1"/>
    </source>
</evidence>
<reference evidence="2 3" key="1">
    <citation type="submission" date="2017-04" db="EMBL/GenBank/DDBJ databases">
        <authorList>
            <person name="Afonso C.L."/>
            <person name="Miller P.J."/>
            <person name="Scott M.A."/>
            <person name="Spackman E."/>
            <person name="Goraichik I."/>
            <person name="Dimitrov K.M."/>
            <person name="Suarez D.L."/>
            <person name="Swayne D.E."/>
        </authorList>
    </citation>
    <scope>NUCLEOTIDE SEQUENCE [LARGE SCALE GENOMIC DNA]</scope>
    <source>
        <strain evidence="2 3">USBA 355</strain>
    </source>
</reference>
<gene>
    <name evidence="2" type="ORF">SAMN05428998_10286</name>
</gene>
<organism evidence="2 3">
    <name type="scientific">Tistlia consotensis USBA 355</name>
    <dbReference type="NCBI Taxonomy" id="560819"/>
    <lineage>
        <taxon>Bacteria</taxon>
        <taxon>Pseudomonadati</taxon>
        <taxon>Pseudomonadota</taxon>
        <taxon>Alphaproteobacteria</taxon>
        <taxon>Rhodospirillales</taxon>
        <taxon>Rhodovibrionaceae</taxon>
        <taxon>Tistlia</taxon>
    </lineage>
</organism>
<evidence type="ECO:0000259" key="1">
    <source>
        <dbReference type="Pfam" id="PF06568"/>
    </source>
</evidence>
<dbReference type="AlphaFoldDB" id="A0A1Y6B7U4"/>
<dbReference type="InterPro" id="IPR009506">
    <property type="entry name" value="YjiS-like"/>
</dbReference>
<protein>
    <submittedName>
        <fullName evidence="2">Uncharacterized conserved protein YjiS, DUF1127 family</fullName>
    </submittedName>
</protein>
<proteinExistence type="predicted"/>
<feature type="domain" description="YjiS-like" evidence="1">
    <location>
        <begin position="57"/>
        <end position="93"/>
    </location>
</feature>
<dbReference type="EMBL" id="FWZX01000002">
    <property type="protein sequence ID" value="SME97569.1"/>
    <property type="molecule type" value="Genomic_DNA"/>
</dbReference>
<feature type="domain" description="YjiS-like" evidence="1">
    <location>
        <begin position="116"/>
        <end position="147"/>
    </location>
</feature>
<dbReference type="Proteomes" id="UP000192917">
    <property type="component" value="Unassembled WGS sequence"/>
</dbReference>
<sequence length="204" mass="22737">MTRLIDLESQRRIDAALSLDNIDRLIMRARREQSKHMALLTRKAAAAVANATGLAALADAMRRHTVYRRTVDELSQLDDAVLADIGLTRSEIRRRALECSKECVPARETWLSRLGAWYGRVRDEHRTVRELSALDERMLRDIGIEPGSIRGAAEGMTSPSHPMVVEAVTALREAAVILFAPFKQSRELPAGQVQAEPTTEKRAA</sequence>
<evidence type="ECO:0000313" key="3">
    <source>
        <dbReference type="Proteomes" id="UP000192917"/>
    </source>
</evidence>
<name>A0A1Y6B7U4_9PROT</name>
<accession>A0A1Y6B7U4</accession>
<keyword evidence="3" id="KW-1185">Reference proteome</keyword>